<dbReference type="SUPFAM" id="SSF46626">
    <property type="entry name" value="Cytochrome c"/>
    <property type="match status" value="2"/>
</dbReference>
<evidence type="ECO:0000313" key="10">
    <source>
        <dbReference type="Proteomes" id="UP000320811"/>
    </source>
</evidence>
<name>A0A561PCE9_9BACT</name>
<evidence type="ECO:0000256" key="3">
    <source>
        <dbReference type="ARBA" id="ARBA00022723"/>
    </source>
</evidence>
<dbReference type="GO" id="GO:0004130">
    <property type="term" value="F:cytochrome-c peroxidase activity"/>
    <property type="evidence" value="ECO:0007669"/>
    <property type="project" value="TreeGrafter"/>
</dbReference>
<dbReference type="Gene3D" id="1.10.760.10">
    <property type="entry name" value="Cytochrome c-like domain"/>
    <property type="match status" value="2"/>
</dbReference>
<dbReference type="GO" id="GO:0030313">
    <property type="term" value="C:cell envelope"/>
    <property type="evidence" value="ECO:0007669"/>
    <property type="project" value="UniProtKB-SubCell"/>
</dbReference>
<dbReference type="InterPro" id="IPR051395">
    <property type="entry name" value="Cytochrome_c_Peroxidase/MauG"/>
</dbReference>
<comment type="caution">
    <text evidence="9">The sequence shown here is derived from an EMBL/GenBank/DDBJ whole genome shotgun (WGS) entry which is preliminary data.</text>
</comment>
<dbReference type="PROSITE" id="PS51007">
    <property type="entry name" value="CYTC"/>
    <property type="match status" value="2"/>
</dbReference>
<evidence type="ECO:0000256" key="7">
    <source>
        <dbReference type="PROSITE-ProRule" id="PRU00433"/>
    </source>
</evidence>
<reference evidence="9 10" key="1">
    <citation type="submission" date="2019-06" db="EMBL/GenBank/DDBJ databases">
        <title>Sorghum-associated microbial communities from plants grown in Nebraska, USA.</title>
        <authorList>
            <person name="Schachtman D."/>
        </authorList>
    </citation>
    <scope>NUCLEOTIDE SEQUENCE [LARGE SCALE GENOMIC DNA]</scope>
    <source>
        <strain evidence="9 10">1209</strain>
    </source>
</reference>
<protein>
    <submittedName>
        <fullName evidence="9">Cytochrome c peroxidase</fullName>
    </submittedName>
</protein>
<dbReference type="Pfam" id="PF03150">
    <property type="entry name" value="CCP_MauG"/>
    <property type="match status" value="1"/>
</dbReference>
<dbReference type="PANTHER" id="PTHR30600:SF10">
    <property type="entry name" value="BLL6722 PROTEIN"/>
    <property type="match status" value="1"/>
</dbReference>
<evidence type="ECO:0000256" key="2">
    <source>
        <dbReference type="ARBA" id="ARBA00022617"/>
    </source>
</evidence>
<dbReference type="GO" id="GO:0020037">
    <property type="term" value="F:heme binding"/>
    <property type="evidence" value="ECO:0007669"/>
    <property type="project" value="InterPro"/>
</dbReference>
<organism evidence="9 10">
    <name type="scientific">Chitinophaga polysaccharea</name>
    <dbReference type="NCBI Taxonomy" id="1293035"/>
    <lineage>
        <taxon>Bacteria</taxon>
        <taxon>Pseudomonadati</taxon>
        <taxon>Bacteroidota</taxon>
        <taxon>Chitinophagia</taxon>
        <taxon>Chitinophagales</taxon>
        <taxon>Chitinophagaceae</taxon>
        <taxon>Chitinophaga</taxon>
    </lineage>
</organism>
<proteinExistence type="predicted"/>
<feature type="domain" description="Cytochrome c" evidence="8">
    <location>
        <begin position="458"/>
        <end position="600"/>
    </location>
</feature>
<evidence type="ECO:0000256" key="6">
    <source>
        <dbReference type="ARBA" id="ARBA00023004"/>
    </source>
</evidence>
<keyword evidence="5" id="KW-0560">Oxidoreductase</keyword>
<evidence type="ECO:0000256" key="5">
    <source>
        <dbReference type="ARBA" id="ARBA00023002"/>
    </source>
</evidence>
<dbReference type="GO" id="GO:0046872">
    <property type="term" value="F:metal ion binding"/>
    <property type="evidence" value="ECO:0007669"/>
    <property type="project" value="UniProtKB-KW"/>
</dbReference>
<sequence length="609" mass="67774">MKWIIWPVFTLLAIFSAWGFKQTPADTGVDNTITIFREDAARFAAASREMETAMQAITPGKPASIEHAKAALKKCRLAYKHIEYFLDYFFFSSSMVYNRPAKTEIDEPYMEYQSPAGLQQMAVLLFDKNPYAHKQALLDQANLVSSSATDLPALLYQFKATDKDIMESLRIELVRLYASGITGYDAPELKSGIAETAQSMRTIQAVLQPWLSTSSPETQAVTRYLGQCISYLELHTDFDHFNRMEFLTTCALPLQESVGNLIHHLQLDQHTRSALNYDAKNLFSKDALRASAFPGGTDTGALLVKLGWQLFYDKALSGNGLRNCATCHQPDKYFSDGLRTSLATDEKNHVRRNAPSLYYAAFQYAQFWDGRANTLSKQIQTVITNPEEMNGYPDAIIVRLNDDSAYRQSFADAFPGDSIPAISMTHLSSAIAAYIFTLSPQTSAFDAYLAGDKKAMTPAQVNGFNLFMGKGQCATCHFAPLFNGLTPPLYQMTEFENLGMPGNGSLRRPQPDKDAGRFEYFPIAFYQRAFKTPTVRNAAMTTPYMHNGAFGSLEEVMDFYNAGGGNGLGMKDPYQTLTATKLGLSTSEMKDIIAFLKALSDQPATTYNY</sequence>
<dbReference type="Proteomes" id="UP000320811">
    <property type="component" value="Unassembled WGS sequence"/>
</dbReference>
<dbReference type="RefSeq" id="WP_222429165.1">
    <property type="nucleotide sequence ID" value="NZ_VIWO01000008.1"/>
</dbReference>
<evidence type="ECO:0000256" key="1">
    <source>
        <dbReference type="ARBA" id="ARBA00004196"/>
    </source>
</evidence>
<keyword evidence="4" id="KW-0732">Signal</keyword>
<dbReference type="InterPro" id="IPR036909">
    <property type="entry name" value="Cyt_c-like_dom_sf"/>
</dbReference>
<dbReference type="Gene3D" id="1.20.1420.20">
    <property type="entry name" value="M75 peptidase, HXXE motif"/>
    <property type="match status" value="1"/>
</dbReference>
<evidence type="ECO:0000259" key="8">
    <source>
        <dbReference type="PROSITE" id="PS51007"/>
    </source>
</evidence>
<dbReference type="InterPro" id="IPR038352">
    <property type="entry name" value="Imelysin_sf"/>
</dbReference>
<evidence type="ECO:0000313" key="9">
    <source>
        <dbReference type="EMBL" id="TWF35801.1"/>
    </source>
</evidence>
<feature type="domain" description="Cytochrome c" evidence="8">
    <location>
        <begin position="302"/>
        <end position="439"/>
    </location>
</feature>
<comment type="subcellular location">
    <subcellularLocation>
        <location evidence="1">Cell envelope</location>
    </subcellularLocation>
</comment>
<gene>
    <name evidence="9" type="ORF">FHW36_108157</name>
</gene>
<dbReference type="PANTHER" id="PTHR30600">
    <property type="entry name" value="CYTOCHROME C PEROXIDASE-RELATED"/>
    <property type="match status" value="1"/>
</dbReference>
<keyword evidence="10" id="KW-1185">Reference proteome</keyword>
<keyword evidence="2 7" id="KW-0349">Heme</keyword>
<dbReference type="GO" id="GO:0009055">
    <property type="term" value="F:electron transfer activity"/>
    <property type="evidence" value="ECO:0007669"/>
    <property type="project" value="InterPro"/>
</dbReference>
<dbReference type="AlphaFoldDB" id="A0A561PCE9"/>
<keyword evidence="6 7" id="KW-0408">Iron</keyword>
<dbReference type="EMBL" id="VIWO01000008">
    <property type="protein sequence ID" value="TWF35801.1"/>
    <property type="molecule type" value="Genomic_DNA"/>
</dbReference>
<keyword evidence="9" id="KW-0575">Peroxidase</keyword>
<evidence type="ECO:0000256" key="4">
    <source>
        <dbReference type="ARBA" id="ARBA00022729"/>
    </source>
</evidence>
<dbReference type="InterPro" id="IPR004852">
    <property type="entry name" value="Di-haem_cyt_c_peroxidsae"/>
</dbReference>
<dbReference type="InterPro" id="IPR009056">
    <property type="entry name" value="Cyt_c-like_dom"/>
</dbReference>
<keyword evidence="3 7" id="KW-0479">Metal-binding</keyword>
<accession>A0A561PCE9</accession>